<organism evidence="4 5">
    <name type="scientific">Sulfurospirillum diekertiae</name>
    <dbReference type="NCBI Taxonomy" id="1854492"/>
    <lineage>
        <taxon>Bacteria</taxon>
        <taxon>Pseudomonadati</taxon>
        <taxon>Campylobacterota</taxon>
        <taxon>Epsilonproteobacteria</taxon>
        <taxon>Campylobacterales</taxon>
        <taxon>Sulfurospirillaceae</taxon>
        <taxon>Sulfurospirillum</taxon>
    </lineage>
</organism>
<feature type="domain" description="EAL" evidence="2">
    <location>
        <begin position="407"/>
        <end position="651"/>
    </location>
</feature>
<evidence type="ECO:0000256" key="1">
    <source>
        <dbReference type="SAM" id="Phobius"/>
    </source>
</evidence>
<dbReference type="InterPro" id="IPR001633">
    <property type="entry name" value="EAL_dom"/>
</dbReference>
<dbReference type="InterPro" id="IPR043128">
    <property type="entry name" value="Rev_trsase/Diguanyl_cyclase"/>
</dbReference>
<dbReference type="Gene3D" id="6.20.270.20">
    <property type="entry name" value="LapD/MoxY periplasmic domain"/>
    <property type="match status" value="1"/>
</dbReference>
<reference evidence="5" key="1">
    <citation type="submission" date="2017-05" db="EMBL/GenBank/DDBJ databases">
        <title>Dechlorination kinetics govern the competition between two new strains of the genus Sulfurospirillum.</title>
        <authorList>
            <person name="Buttet G.F."/>
            <person name="Murray A.M."/>
            <person name="Goris T."/>
            <person name="Burion M."/>
            <person name="Lin B."/>
            <person name="Rolle M."/>
            <person name="Maillard J."/>
        </authorList>
    </citation>
    <scope>NUCLEOTIDE SEQUENCE [LARGE SCALE GENOMIC DNA]</scope>
    <source>
        <strain evidence="5">SL2-1</strain>
    </source>
</reference>
<evidence type="ECO:0000259" key="2">
    <source>
        <dbReference type="PROSITE" id="PS50883"/>
    </source>
</evidence>
<dbReference type="PROSITE" id="PS51257">
    <property type="entry name" value="PROKAR_LIPOPROTEIN"/>
    <property type="match status" value="1"/>
</dbReference>
<dbReference type="NCBIfam" id="TIGR00254">
    <property type="entry name" value="GGDEF"/>
    <property type="match status" value="1"/>
</dbReference>
<keyword evidence="4" id="KW-0378">Hydrolase</keyword>
<dbReference type="InterPro" id="IPR032244">
    <property type="entry name" value="LapD_MoxY_N"/>
</dbReference>
<feature type="transmembrane region" description="Helical" evidence="1">
    <location>
        <begin position="6"/>
        <end position="27"/>
    </location>
</feature>
<dbReference type="PANTHER" id="PTHR33121">
    <property type="entry name" value="CYCLIC DI-GMP PHOSPHODIESTERASE PDEF"/>
    <property type="match status" value="1"/>
</dbReference>
<dbReference type="GO" id="GO:0071111">
    <property type="term" value="F:cyclic-guanylate-specific phosphodiesterase activity"/>
    <property type="evidence" value="ECO:0007669"/>
    <property type="project" value="UniProtKB-EC"/>
</dbReference>
<keyword evidence="1" id="KW-1133">Transmembrane helix</keyword>
<dbReference type="EMBL" id="CP021416">
    <property type="protein sequence ID" value="ARU48276.1"/>
    <property type="molecule type" value="Genomic_DNA"/>
</dbReference>
<dbReference type="Pfam" id="PF00563">
    <property type="entry name" value="EAL"/>
    <property type="match status" value="1"/>
</dbReference>
<gene>
    <name evidence="4" type="ORF">Sdiek1_1110</name>
</gene>
<evidence type="ECO:0000313" key="5">
    <source>
        <dbReference type="Proteomes" id="UP000196005"/>
    </source>
</evidence>
<dbReference type="InterPro" id="IPR035919">
    <property type="entry name" value="EAL_sf"/>
</dbReference>
<dbReference type="Pfam" id="PF16448">
    <property type="entry name" value="LapD_MoxY_N"/>
    <property type="match status" value="1"/>
</dbReference>
<dbReference type="InterPro" id="IPR042461">
    <property type="entry name" value="LapD_MoxY_peri_C"/>
</dbReference>
<protein>
    <submittedName>
        <fullName evidence="4">Cyclic di-GMP phosphodiesterase PdeB</fullName>
        <ecNumber evidence="4">3.1.4.52</ecNumber>
    </submittedName>
</protein>
<keyword evidence="1" id="KW-0472">Membrane</keyword>
<keyword evidence="1" id="KW-0812">Transmembrane</keyword>
<proteinExistence type="predicted"/>
<dbReference type="EC" id="3.1.4.52" evidence="4"/>
<evidence type="ECO:0000313" key="4">
    <source>
        <dbReference type="EMBL" id="ARU48276.1"/>
    </source>
</evidence>
<dbReference type="InterPro" id="IPR000160">
    <property type="entry name" value="GGDEF_dom"/>
</dbReference>
<dbReference type="Pfam" id="PF00990">
    <property type="entry name" value="GGDEF"/>
    <property type="match status" value="1"/>
</dbReference>
<dbReference type="AlphaFoldDB" id="A0A1Y0HL13"/>
<dbReference type="SMART" id="SM00052">
    <property type="entry name" value="EAL"/>
    <property type="match status" value="1"/>
</dbReference>
<dbReference type="Gene3D" id="3.20.20.450">
    <property type="entry name" value="EAL domain"/>
    <property type="match status" value="1"/>
</dbReference>
<dbReference type="SUPFAM" id="SSF141868">
    <property type="entry name" value="EAL domain-like"/>
    <property type="match status" value="1"/>
</dbReference>
<dbReference type="CDD" id="cd01948">
    <property type="entry name" value="EAL"/>
    <property type="match status" value="1"/>
</dbReference>
<feature type="domain" description="GGDEF" evidence="3">
    <location>
        <begin position="266"/>
        <end position="398"/>
    </location>
</feature>
<sequence>MTLFKQMAVMLSLFLSIILACVMVLNFKTATAFVQDQLYTNAQNTAHSLGLSLSKIADPKDVATMETMINAIFDSGYYERIALIGVEGNPIYVKETDVLLSDVPQWFVRAVTIKNAYATSDIMIGWNRLGTLEVSGHTGNAYRQLYKTLIDLIETFVGIGLVVLGVLYLLLTLSLQSIKQIRDQARGIIENRFIIEQKMPFTTEFRSATVAMNAMVSKVKDIFERENETLIQYQELLYKDAETKLYNRHYLVTKLPEYLQGDTKLSQGLHVMLSIDELDRFKKEYGYENYIKLIKNVAEALTNCARLSEHTLFVRLNESDFFLLMPFRDEILLEKHLDGMLLELQRTVTTQALDYLVIGVGIGFYTEHDTLKSLLSKADLTVSQAKQNGNFTCKMALQQQHSLILSREEWRQELVSGLDESRFVFATQNVIHYESTTSSIVHEEVFIRLKGSDGFVHSAGYFLPMATILGLADEIDRYMIQRMLQRFTLQELHTPLALNLSAEFVGHYANIQWLKEQLEKLSPTERAMVWFETSNAVALHNLEAIVSISSQLKMLGCRFGIDNFTIPSEGAYYLQAIRPDYIKCTVVYLKDIMLDATTGKNQESLNNIARSLGISIIATNIEEEQDLSTLKYLGIAYMQGRFIAPIELLEE</sequence>
<accession>A0A1Y0HL13</accession>
<dbReference type="PROSITE" id="PS50887">
    <property type="entry name" value="GGDEF"/>
    <property type="match status" value="1"/>
</dbReference>
<dbReference type="SUPFAM" id="SSF55073">
    <property type="entry name" value="Nucleotide cyclase"/>
    <property type="match status" value="1"/>
</dbReference>
<dbReference type="Gene3D" id="3.30.110.200">
    <property type="match status" value="1"/>
</dbReference>
<dbReference type="Proteomes" id="UP000196005">
    <property type="component" value="Chromosome"/>
</dbReference>
<dbReference type="PROSITE" id="PS50883">
    <property type="entry name" value="EAL"/>
    <property type="match status" value="1"/>
</dbReference>
<dbReference type="InterPro" id="IPR029787">
    <property type="entry name" value="Nucleotide_cyclase"/>
</dbReference>
<dbReference type="RefSeq" id="WP_161491998.1">
    <property type="nucleotide sequence ID" value="NZ_CP021416.1"/>
</dbReference>
<feature type="transmembrane region" description="Helical" evidence="1">
    <location>
        <begin position="152"/>
        <end position="171"/>
    </location>
</feature>
<dbReference type="SMART" id="SM00267">
    <property type="entry name" value="GGDEF"/>
    <property type="match status" value="1"/>
</dbReference>
<evidence type="ECO:0000259" key="3">
    <source>
        <dbReference type="PROSITE" id="PS50887"/>
    </source>
</evidence>
<dbReference type="KEGG" id="suls:Sdiek1_1110"/>
<dbReference type="PANTHER" id="PTHR33121:SF79">
    <property type="entry name" value="CYCLIC DI-GMP PHOSPHODIESTERASE PDED-RELATED"/>
    <property type="match status" value="1"/>
</dbReference>
<dbReference type="Gene3D" id="3.30.70.270">
    <property type="match status" value="1"/>
</dbReference>
<name>A0A1Y0HL13_9BACT</name>
<dbReference type="InterPro" id="IPR050706">
    <property type="entry name" value="Cyclic-di-GMP_PDE-like"/>
</dbReference>
<keyword evidence="5" id="KW-1185">Reference proteome</keyword>